<reference evidence="2" key="1">
    <citation type="submission" date="2020-04" db="EMBL/GenBank/DDBJ databases">
        <authorList>
            <person name="Chiriac C."/>
            <person name="Salcher M."/>
            <person name="Ghai R."/>
            <person name="Kavagutti S V."/>
        </authorList>
    </citation>
    <scope>NUCLEOTIDE SEQUENCE</scope>
</reference>
<protein>
    <submittedName>
        <fullName evidence="2">Uncharacterized protein</fullName>
    </submittedName>
</protein>
<sequence>MIYAIAILMFAALGGFVSAFIAALVGGINLPTALLGALAAALIGWGCACAIDRREREGLAK</sequence>
<gene>
    <name evidence="2" type="ORF">UFOVP653_43</name>
</gene>
<dbReference type="EMBL" id="LR796613">
    <property type="protein sequence ID" value="CAB4154922.1"/>
    <property type="molecule type" value="Genomic_DNA"/>
</dbReference>
<keyword evidence="1" id="KW-0812">Transmembrane</keyword>
<proteinExistence type="predicted"/>
<evidence type="ECO:0000313" key="2">
    <source>
        <dbReference type="EMBL" id="CAB4154922.1"/>
    </source>
</evidence>
<keyword evidence="1" id="KW-1133">Transmembrane helix</keyword>
<organism evidence="2">
    <name type="scientific">uncultured Caudovirales phage</name>
    <dbReference type="NCBI Taxonomy" id="2100421"/>
    <lineage>
        <taxon>Viruses</taxon>
        <taxon>Duplodnaviria</taxon>
        <taxon>Heunggongvirae</taxon>
        <taxon>Uroviricota</taxon>
        <taxon>Caudoviricetes</taxon>
        <taxon>Peduoviridae</taxon>
        <taxon>Maltschvirus</taxon>
        <taxon>Maltschvirus maltsch</taxon>
    </lineage>
</organism>
<keyword evidence="1" id="KW-0472">Membrane</keyword>
<evidence type="ECO:0000256" key="1">
    <source>
        <dbReference type="SAM" id="Phobius"/>
    </source>
</evidence>
<accession>A0A6J5N8T9</accession>
<feature type="transmembrane region" description="Helical" evidence="1">
    <location>
        <begin position="34"/>
        <end position="51"/>
    </location>
</feature>
<name>A0A6J5N8T9_9CAUD</name>
<feature type="transmembrane region" description="Helical" evidence="1">
    <location>
        <begin position="7"/>
        <end position="28"/>
    </location>
</feature>